<dbReference type="EMBL" id="LPNM01000012">
    <property type="protein sequence ID" value="OEJ80541.1"/>
    <property type="molecule type" value="Genomic_DNA"/>
</dbReference>
<evidence type="ECO:0000313" key="2">
    <source>
        <dbReference type="Proteomes" id="UP000095728"/>
    </source>
</evidence>
<sequence>MQQPSNNFMQASTKANLPVLPIPHAKLFKKPVNPGSATIRPGNHGLMELFAEKDRVDSESILSRAVSYSEIASLDVLEGNDLLTSDSLCTPDKSFPVSGTNSFSKTAVFKSKMANVSIGKKVKKFFKRMNPFGSAGTAKQQRVSLFKKQKVARGDTIIIVSSFKLKPFAPPPTCMKNVSETTSNAPATPATPATPDNPFTLATFIAVFRARQLEFAKAYLFGNKSISTVERMLDNHKGELIKHEEKLASGKLRPLLLTDCRFAHTHGTDTTSSFVPKTPCEWACVYNQADHQLARIRCKRTMAEIERSREKAVANGAVDNAKIAEIWSQGVSRCTKEISDKADAMVKFLQPNVSERLDLDCYIRNMKNPTPSSLPDNVFADEEYRLLLTKIHFIEYVIAEKQKAMDSNPS</sequence>
<dbReference type="AlphaFoldDB" id="A0A1E5R0X2"/>
<keyword evidence="2" id="KW-1185">Reference proteome</keyword>
<dbReference type="Proteomes" id="UP000095728">
    <property type="component" value="Unassembled WGS sequence"/>
</dbReference>
<proteinExistence type="predicted"/>
<organism evidence="1 2">
    <name type="scientific">Hanseniaspora osmophila</name>
    <dbReference type="NCBI Taxonomy" id="56408"/>
    <lineage>
        <taxon>Eukaryota</taxon>
        <taxon>Fungi</taxon>
        <taxon>Dikarya</taxon>
        <taxon>Ascomycota</taxon>
        <taxon>Saccharomycotina</taxon>
        <taxon>Saccharomycetes</taxon>
        <taxon>Saccharomycodales</taxon>
        <taxon>Saccharomycodaceae</taxon>
        <taxon>Hanseniaspora</taxon>
    </lineage>
</organism>
<protein>
    <submittedName>
        <fullName evidence="1">Uncharacterized protein</fullName>
    </submittedName>
</protein>
<name>A0A1E5R0X2_9ASCO</name>
<dbReference type="InParanoid" id="A0A1E5R0X2"/>
<evidence type="ECO:0000313" key="1">
    <source>
        <dbReference type="EMBL" id="OEJ80541.1"/>
    </source>
</evidence>
<accession>A0A1E5R0X2</accession>
<gene>
    <name evidence="1" type="ORF">AWRI3579_g4492</name>
</gene>
<reference evidence="2" key="1">
    <citation type="journal article" date="2016" name="Genome Announc.">
        <title>Genome sequences of three species of Hanseniaspora isolated from spontaneous wine fermentations.</title>
        <authorList>
            <person name="Sternes P.R."/>
            <person name="Lee D."/>
            <person name="Kutyna D.R."/>
            <person name="Borneman A.R."/>
        </authorList>
    </citation>
    <scope>NUCLEOTIDE SEQUENCE [LARGE SCALE GENOMIC DNA]</scope>
    <source>
        <strain evidence="2">AWRI3579</strain>
    </source>
</reference>
<comment type="caution">
    <text evidence="1">The sequence shown here is derived from an EMBL/GenBank/DDBJ whole genome shotgun (WGS) entry which is preliminary data.</text>
</comment>